<keyword evidence="4" id="KW-0969">Cilium</keyword>
<dbReference type="PANTHER" id="PTHR42792">
    <property type="entry name" value="FLAGELLIN"/>
    <property type="match status" value="1"/>
</dbReference>
<reference evidence="4" key="1">
    <citation type="submission" date="2018-06" db="EMBL/GenBank/DDBJ databases">
        <authorList>
            <person name="Zhirakovskaya E."/>
        </authorList>
    </citation>
    <scope>NUCLEOTIDE SEQUENCE</scope>
</reference>
<dbReference type="Gene3D" id="1.20.1330.10">
    <property type="entry name" value="f41 fragment of flagellin, N-terminal domain"/>
    <property type="match status" value="1"/>
</dbReference>
<dbReference type="SUPFAM" id="SSF64518">
    <property type="entry name" value="Phase 1 flagellin"/>
    <property type="match status" value="1"/>
</dbReference>
<dbReference type="Pfam" id="PF00700">
    <property type="entry name" value="Flagellin_C"/>
    <property type="match status" value="1"/>
</dbReference>
<dbReference type="Pfam" id="PF00669">
    <property type="entry name" value="Flagellin_N"/>
    <property type="match status" value="1"/>
</dbReference>
<sequence>MSFSVNTNASALSALLNLNITTTDLERTQTRINTGLKISSAKDNAAIFSIAQKLRADLRGYNAVKQSLDRSISTTDIALAAAGAISDLLIEMKEKAVASADAGLDTTSRTALNEDFEALRNQITIIVANAEFNGTNLIDAGTDAVVAITNPNATQTITIAHQDMTLGGGNVIITAAQTITTQTLAATALSDIDSSLALVNAVLTKFGAGGKALESQRVFADKISDTIEVGIGNLVDANMAKESANLQSLQVKQQLGIQALSIANQAPQSILSLFGN</sequence>
<dbReference type="InterPro" id="IPR001492">
    <property type="entry name" value="Flagellin"/>
</dbReference>
<feature type="domain" description="Flagellin C-terminal" evidence="3">
    <location>
        <begin position="191"/>
        <end position="274"/>
    </location>
</feature>
<evidence type="ECO:0000256" key="1">
    <source>
        <dbReference type="ARBA" id="ARBA00023143"/>
    </source>
</evidence>
<feature type="domain" description="Flagellin N-terminal" evidence="2">
    <location>
        <begin position="5"/>
        <end position="140"/>
    </location>
</feature>
<evidence type="ECO:0000259" key="3">
    <source>
        <dbReference type="Pfam" id="PF00700"/>
    </source>
</evidence>
<proteinExistence type="predicted"/>
<dbReference type="Gene3D" id="6.10.10.10">
    <property type="entry name" value="Flagellar export chaperone, C-terminal domain"/>
    <property type="match status" value="1"/>
</dbReference>
<keyword evidence="4" id="KW-0966">Cell projection</keyword>
<keyword evidence="4" id="KW-0282">Flagellum</keyword>
<dbReference type="EMBL" id="UOEJ01000136">
    <property type="protein sequence ID" value="VAW00708.1"/>
    <property type="molecule type" value="Genomic_DNA"/>
</dbReference>
<dbReference type="PANTHER" id="PTHR42792:SF2">
    <property type="entry name" value="FLAGELLIN"/>
    <property type="match status" value="1"/>
</dbReference>
<protein>
    <submittedName>
        <fullName evidence="4">Flagellin protein FlaA</fullName>
    </submittedName>
</protein>
<evidence type="ECO:0000259" key="2">
    <source>
        <dbReference type="Pfam" id="PF00669"/>
    </source>
</evidence>
<dbReference type="PRINTS" id="PR00207">
    <property type="entry name" value="FLAGELLIN"/>
</dbReference>
<accession>A0A3B0S6X6</accession>
<dbReference type="InterPro" id="IPR046358">
    <property type="entry name" value="Flagellin_C"/>
</dbReference>
<keyword evidence="1" id="KW-0975">Bacterial flagellum</keyword>
<dbReference type="InterPro" id="IPR042187">
    <property type="entry name" value="Flagellin_C_sub2"/>
</dbReference>
<dbReference type="InterPro" id="IPR001029">
    <property type="entry name" value="Flagellin_N"/>
</dbReference>
<dbReference type="GO" id="GO:0005198">
    <property type="term" value="F:structural molecule activity"/>
    <property type="evidence" value="ECO:0007669"/>
    <property type="project" value="InterPro"/>
</dbReference>
<gene>
    <name evidence="4" type="ORF">MNBD_ALPHA01-1879</name>
</gene>
<name>A0A3B0S6X6_9ZZZZ</name>
<dbReference type="GO" id="GO:0009288">
    <property type="term" value="C:bacterial-type flagellum"/>
    <property type="evidence" value="ECO:0007669"/>
    <property type="project" value="InterPro"/>
</dbReference>
<dbReference type="AlphaFoldDB" id="A0A3B0S6X6"/>
<evidence type="ECO:0000313" key="4">
    <source>
        <dbReference type="EMBL" id="VAW00708.1"/>
    </source>
</evidence>
<organism evidence="4">
    <name type="scientific">hydrothermal vent metagenome</name>
    <dbReference type="NCBI Taxonomy" id="652676"/>
    <lineage>
        <taxon>unclassified sequences</taxon>
        <taxon>metagenomes</taxon>
        <taxon>ecological metagenomes</taxon>
    </lineage>
</organism>